<evidence type="ECO:0000256" key="8">
    <source>
        <dbReference type="SAM" id="Phobius"/>
    </source>
</evidence>
<feature type="domain" description="Peptidase S53" evidence="9">
    <location>
        <begin position="161"/>
        <end position="506"/>
    </location>
</feature>
<dbReference type="Gene3D" id="2.60.40.10">
    <property type="entry name" value="Immunoglobulins"/>
    <property type="match status" value="1"/>
</dbReference>
<proteinExistence type="predicted"/>
<keyword evidence="2" id="KW-0645">Protease</keyword>
<protein>
    <submittedName>
        <fullName evidence="10">S8 family serine peptidase</fullName>
    </submittedName>
</protein>
<dbReference type="PROSITE" id="PS00138">
    <property type="entry name" value="SUBTILASE_SER"/>
    <property type="match status" value="1"/>
</dbReference>
<dbReference type="InterPro" id="IPR013783">
    <property type="entry name" value="Ig-like_fold"/>
</dbReference>
<dbReference type="EMBL" id="AP031322">
    <property type="protein sequence ID" value="BFH72568.1"/>
    <property type="molecule type" value="Genomic_DNA"/>
</dbReference>
<dbReference type="GO" id="GO:0046872">
    <property type="term" value="F:metal ion binding"/>
    <property type="evidence" value="ECO:0007669"/>
    <property type="project" value="UniProtKB-KW"/>
</dbReference>
<dbReference type="GO" id="GO:0004252">
    <property type="term" value="F:serine-type endopeptidase activity"/>
    <property type="evidence" value="ECO:0007669"/>
    <property type="project" value="InterPro"/>
</dbReference>
<dbReference type="SUPFAM" id="SSF52743">
    <property type="entry name" value="Subtilisin-like"/>
    <property type="match status" value="1"/>
</dbReference>
<dbReference type="InterPro" id="IPR050819">
    <property type="entry name" value="Tripeptidyl-peptidase_I"/>
</dbReference>
<evidence type="ECO:0000256" key="1">
    <source>
        <dbReference type="ARBA" id="ARBA00001913"/>
    </source>
</evidence>
<dbReference type="InterPro" id="IPR000209">
    <property type="entry name" value="Peptidase_S8/S53_dom"/>
</dbReference>
<reference evidence="10" key="1">
    <citation type="submission" date="2024-03" db="EMBL/GenBank/DDBJ databases">
        <title>Complete genome sequence of Sulfurisphaera javensis strain KD-1.</title>
        <authorList>
            <person name="Sakai H."/>
            <person name="Nur N."/>
            <person name="Suwanto A."/>
            <person name="Kurosawa N."/>
        </authorList>
    </citation>
    <scope>NUCLEOTIDE SEQUENCE</scope>
    <source>
        <strain evidence="10">KD-1</strain>
    </source>
</reference>
<dbReference type="Gene3D" id="3.40.50.200">
    <property type="entry name" value="Peptidase S8/S53 domain"/>
    <property type="match status" value="1"/>
</dbReference>
<keyword evidence="3" id="KW-0479">Metal-binding</keyword>
<feature type="transmembrane region" description="Helical" evidence="8">
    <location>
        <begin position="1053"/>
        <end position="1074"/>
    </location>
</feature>
<evidence type="ECO:0000256" key="7">
    <source>
        <dbReference type="ARBA" id="ARBA00023145"/>
    </source>
</evidence>
<evidence type="ECO:0000259" key="9">
    <source>
        <dbReference type="PROSITE" id="PS51695"/>
    </source>
</evidence>
<name>A0AAT9GNV1_9CREN</name>
<keyword evidence="8" id="KW-0812">Transmembrane</keyword>
<evidence type="ECO:0000256" key="3">
    <source>
        <dbReference type="ARBA" id="ARBA00022723"/>
    </source>
</evidence>
<dbReference type="InterPro" id="IPR023828">
    <property type="entry name" value="Peptidase_S8_Ser-AS"/>
</dbReference>
<dbReference type="CDD" id="cd04056">
    <property type="entry name" value="Peptidases_S53"/>
    <property type="match status" value="1"/>
</dbReference>
<dbReference type="Pfam" id="PF09286">
    <property type="entry name" value="Pro-kuma_activ"/>
    <property type="match status" value="1"/>
</dbReference>
<dbReference type="PANTHER" id="PTHR14218:SF15">
    <property type="entry name" value="TRIPEPTIDYL-PEPTIDASE 1"/>
    <property type="match status" value="1"/>
</dbReference>
<dbReference type="PANTHER" id="PTHR14218">
    <property type="entry name" value="PROTEASE S8 TRIPEPTIDYL PEPTIDASE I CLN2"/>
    <property type="match status" value="1"/>
</dbReference>
<comment type="cofactor">
    <cofactor evidence="1">
        <name>Ca(2+)</name>
        <dbReference type="ChEBI" id="CHEBI:29108"/>
    </cofactor>
</comment>
<keyword evidence="5" id="KW-0720">Serine protease</keyword>
<evidence type="ECO:0000256" key="4">
    <source>
        <dbReference type="ARBA" id="ARBA00022801"/>
    </source>
</evidence>
<dbReference type="Pfam" id="PF00082">
    <property type="entry name" value="Peptidase_S8"/>
    <property type="match status" value="1"/>
</dbReference>
<dbReference type="AlphaFoldDB" id="A0AAT9GNV1"/>
<accession>A0AAT9GNV1</accession>
<keyword evidence="7" id="KW-0865">Zymogen</keyword>
<keyword evidence="8" id="KW-1133">Transmembrane helix</keyword>
<gene>
    <name evidence="10" type="ORF">SJAV_05120</name>
</gene>
<dbReference type="GO" id="GO:0006508">
    <property type="term" value="P:proteolysis"/>
    <property type="evidence" value="ECO:0007669"/>
    <property type="project" value="UniProtKB-KW"/>
</dbReference>
<evidence type="ECO:0000256" key="6">
    <source>
        <dbReference type="ARBA" id="ARBA00022837"/>
    </source>
</evidence>
<dbReference type="GO" id="GO:0008240">
    <property type="term" value="F:tripeptidyl-peptidase activity"/>
    <property type="evidence" value="ECO:0007669"/>
    <property type="project" value="TreeGrafter"/>
</dbReference>
<evidence type="ECO:0000256" key="5">
    <source>
        <dbReference type="ARBA" id="ARBA00022825"/>
    </source>
</evidence>
<dbReference type="InterPro" id="IPR036852">
    <property type="entry name" value="Peptidase_S8/S53_dom_sf"/>
</dbReference>
<dbReference type="KEGG" id="sjv:SJAV_05120"/>
<evidence type="ECO:0000256" key="2">
    <source>
        <dbReference type="ARBA" id="ARBA00022670"/>
    </source>
</evidence>
<dbReference type="PROSITE" id="PS51695">
    <property type="entry name" value="SEDOLISIN"/>
    <property type="match status" value="1"/>
</dbReference>
<dbReference type="InterPro" id="IPR017001">
    <property type="entry name" value="Pept_S53_physarolisin-II_arc"/>
</dbReference>
<dbReference type="PIRSF" id="PIRSF032623">
    <property type="entry name" value="Peptidase_SSO2181_prd"/>
    <property type="match status" value="1"/>
</dbReference>
<keyword evidence="8" id="KW-0472">Membrane</keyword>
<evidence type="ECO:0000313" key="10">
    <source>
        <dbReference type="EMBL" id="BFH72568.1"/>
    </source>
</evidence>
<dbReference type="InterPro" id="IPR030400">
    <property type="entry name" value="Sedolisin_dom"/>
</dbReference>
<sequence>MWSLLFLILIASSVVLPLYLQPNVSEISSNQIVNVSIVIPPKNLELLQLYVEEHHIVNSSELETLFIPNSTINKIVNMLVNNGIQPEVTLNVISFQAKAGIVEKLFHGQFITTEILGKKIYYFISSSTSFPGIILATNLTYLFLSKPNNLVNITQAIAYNMITPSELQSAYNITFLIKHGINGSGVNIGILDFEGDPYIYQQLQDFDSQYNLPNPPIFKVVPIGPYNPNDGIPSGWALEISLDVEYAHAAAPGAGIILYVANPSISIPQAIAYIDQQDQVSVVSQSWGIPEIYFLLGLLPISYLQSMIYEYWLGEAEGITFIAASGDAGGNGYNFFLSPLGSTIVPASIPYVLAVGGTTLYVSENSTYQTAWSGESIIGSTTGGYSAIFPSPPYQGLEGFRITPDVVADANPYTGVPVVYYYNTTYLVGGTSLATPIVAGIIALADQVHGKLGFINPLIYSLNGTKAIVPVSLGYNTPYIANNSLNPVTGLGYINAGYFVSLLRIPTASLSLAVQNTTYLPGQAIKVIGYLNGVSSPPVTLTAYVYNGSAIVSTFTLSYNGSAYIGDITLSKSGIYEIYSKFNNIYGFTYVTVGYQAVFVFPIVAIYPIPSNIPVIVMITYPNGTLVSSFNTTNLTVYKENQLNGKIQEVTQVKLNNLPIINISQLGIYIKFKSGILEGYINLTSKEFGGVYVLSVNNTIGLDEIVLGMYVVPAVIPNSFSEPTSLYSGENVTLEVLVESLGMPNVTVSFIKDGKIYYSTPVNSITVGSSSYYIAQVNIPRLPSGYYTIEAYADYSNGTYIAYGVGYTQIYISNESLVLHAKVNSVTFENDTITISANIYYPNGTPVKYGVFSAIFVPSYLLSDIDSLQISYSVPLTYKNGIWIGNFTVPAGSYSNSGVTVGEIAGTWNVYIVGLSANGIPLPFDSTINYNTLNIEPTSTELSFLVLPFNYIPTFTGSYAYHIYTPNAIISNKTVVLVNSIIDNLTAINSVIYSYNSEIYHVTLINSKIVNISNISNISNNIKVINDTIISTSTSISTSNNITASQLLGFGDLFMIELVIALIINSIVVMIFVIGDKNKR</sequence>
<dbReference type="SMART" id="SM00944">
    <property type="entry name" value="Pro-kuma_activ"/>
    <property type="match status" value="1"/>
</dbReference>
<keyword evidence="4" id="KW-0378">Hydrolase</keyword>
<dbReference type="InterPro" id="IPR015366">
    <property type="entry name" value="S53_propep"/>
</dbReference>
<dbReference type="SUPFAM" id="SSF48726">
    <property type="entry name" value="Immunoglobulin"/>
    <property type="match status" value="1"/>
</dbReference>
<organism evidence="10">
    <name type="scientific">Sulfurisphaera javensis</name>
    <dbReference type="NCBI Taxonomy" id="2049879"/>
    <lineage>
        <taxon>Archaea</taxon>
        <taxon>Thermoproteota</taxon>
        <taxon>Thermoprotei</taxon>
        <taxon>Sulfolobales</taxon>
        <taxon>Sulfolobaceae</taxon>
        <taxon>Sulfurisphaera</taxon>
    </lineage>
</organism>
<keyword evidence="6" id="KW-0106">Calcium</keyword>
<dbReference type="InterPro" id="IPR036179">
    <property type="entry name" value="Ig-like_dom_sf"/>
</dbReference>